<dbReference type="AlphaFoldDB" id="A0A538T419"/>
<keyword evidence="1" id="KW-0812">Transmembrane</keyword>
<keyword evidence="1" id="KW-0472">Membrane</keyword>
<evidence type="ECO:0000313" key="3">
    <source>
        <dbReference type="Proteomes" id="UP000316852"/>
    </source>
</evidence>
<name>A0A538T419_UNCEI</name>
<accession>A0A538T419</accession>
<dbReference type="EMBL" id="VBOW01000038">
    <property type="protein sequence ID" value="TMQ58254.1"/>
    <property type="molecule type" value="Genomic_DNA"/>
</dbReference>
<dbReference type="NCBIfam" id="NF037970">
    <property type="entry name" value="vanZ_1"/>
    <property type="match status" value="1"/>
</dbReference>
<protein>
    <submittedName>
        <fullName evidence="2">Uncharacterized protein</fullName>
    </submittedName>
</protein>
<feature type="transmembrane region" description="Helical" evidence="1">
    <location>
        <begin position="18"/>
        <end position="36"/>
    </location>
</feature>
<comment type="caution">
    <text evidence="2">The sequence shown here is derived from an EMBL/GenBank/DDBJ whole genome shotgun (WGS) entry which is preliminary data.</text>
</comment>
<organism evidence="2 3">
    <name type="scientific">Eiseniibacteriota bacterium</name>
    <dbReference type="NCBI Taxonomy" id="2212470"/>
    <lineage>
        <taxon>Bacteria</taxon>
        <taxon>Candidatus Eiseniibacteriota</taxon>
    </lineage>
</organism>
<keyword evidence="1" id="KW-1133">Transmembrane helix</keyword>
<proteinExistence type="predicted"/>
<reference evidence="2 3" key="1">
    <citation type="journal article" date="2019" name="Nat. Microbiol.">
        <title>Mediterranean grassland soil C-N compound turnover is dependent on rainfall and depth, and is mediated by genomically divergent microorganisms.</title>
        <authorList>
            <person name="Diamond S."/>
            <person name="Andeer P.F."/>
            <person name="Li Z."/>
            <person name="Crits-Christoph A."/>
            <person name="Burstein D."/>
            <person name="Anantharaman K."/>
            <person name="Lane K.R."/>
            <person name="Thomas B.C."/>
            <person name="Pan C."/>
            <person name="Northen T.R."/>
            <person name="Banfield J.F."/>
        </authorList>
    </citation>
    <scope>NUCLEOTIDE SEQUENCE [LARGE SCALE GENOMIC DNA]</scope>
    <source>
        <strain evidence="2">WS_6</strain>
    </source>
</reference>
<feature type="transmembrane region" description="Helical" evidence="1">
    <location>
        <begin position="81"/>
        <end position="102"/>
    </location>
</feature>
<sequence length="153" mass="17137">MIRAEGGDMATRTRASLFFYYWLPVLLYMALIFGASSIPGRDIPVFFPYMDKLEHLTEYSLFGLLLGRAFRFTVGGQRGMLWALGTVVLGGLVGGMDELYQRLTPGRSSDIRDWAVDFAAVTLAVLFTQYVRIHPIRKRREAAPGAAPEGENR</sequence>
<evidence type="ECO:0000256" key="1">
    <source>
        <dbReference type="SAM" id="Phobius"/>
    </source>
</evidence>
<feature type="transmembrane region" description="Helical" evidence="1">
    <location>
        <begin position="56"/>
        <end position="74"/>
    </location>
</feature>
<feature type="transmembrane region" description="Helical" evidence="1">
    <location>
        <begin position="114"/>
        <end position="131"/>
    </location>
</feature>
<gene>
    <name evidence="2" type="ORF">E6K76_08305</name>
</gene>
<evidence type="ECO:0000313" key="2">
    <source>
        <dbReference type="EMBL" id="TMQ58254.1"/>
    </source>
</evidence>
<dbReference type="Proteomes" id="UP000316852">
    <property type="component" value="Unassembled WGS sequence"/>
</dbReference>